<feature type="coiled-coil region" evidence="2">
    <location>
        <begin position="171"/>
        <end position="254"/>
    </location>
</feature>
<keyword evidence="3" id="KW-0812">Transmembrane</keyword>
<dbReference type="Proteomes" id="UP000186029">
    <property type="component" value="Unassembled WGS sequence"/>
</dbReference>
<keyword evidence="3" id="KW-0472">Membrane</keyword>
<evidence type="ECO:0000313" key="5">
    <source>
        <dbReference type="EMBL" id="OGD66301.1"/>
    </source>
</evidence>
<accession>A0A1F5EFZ7</accession>
<comment type="caution">
    <text evidence="5">The sequence shown here is derived from an EMBL/GenBank/DDBJ whole genome shotgun (WGS) entry which is preliminary data.</text>
</comment>
<keyword evidence="1" id="KW-0732">Signal</keyword>
<dbReference type="Gene3D" id="2.70.70.10">
    <property type="entry name" value="Glucose Permease (Domain IIA)"/>
    <property type="match status" value="1"/>
</dbReference>
<evidence type="ECO:0000259" key="4">
    <source>
        <dbReference type="Pfam" id="PF01551"/>
    </source>
</evidence>
<dbReference type="PANTHER" id="PTHR21666:SF289">
    <property type="entry name" value="L-ALA--D-GLU ENDOPEPTIDASE"/>
    <property type="match status" value="1"/>
</dbReference>
<feature type="domain" description="M23ase beta-sheet core" evidence="4">
    <location>
        <begin position="300"/>
        <end position="393"/>
    </location>
</feature>
<keyword evidence="3" id="KW-1133">Transmembrane helix</keyword>
<protein>
    <recommendedName>
        <fullName evidence="4">M23ase beta-sheet core domain-containing protein</fullName>
    </recommendedName>
</protein>
<dbReference type="AlphaFoldDB" id="A0A1F5EFZ7"/>
<dbReference type="EMBL" id="MFAC01000033">
    <property type="protein sequence ID" value="OGD66301.1"/>
    <property type="molecule type" value="Genomic_DNA"/>
</dbReference>
<feature type="coiled-coil region" evidence="2">
    <location>
        <begin position="34"/>
        <end position="75"/>
    </location>
</feature>
<organism evidence="5 6">
    <name type="scientific">Candidatus Campbellbacteria bacterium RIFCSPLOWO2_02_35_12</name>
    <dbReference type="NCBI Taxonomy" id="1797580"/>
    <lineage>
        <taxon>Bacteria</taxon>
        <taxon>Candidatus Campbelliibacteriota</taxon>
    </lineage>
</organism>
<dbReference type="InterPro" id="IPR011055">
    <property type="entry name" value="Dup_hybrid_motif"/>
</dbReference>
<dbReference type="Gene3D" id="6.10.250.3150">
    <property type="match status" value="1"/>
</dbReference>
<sequence>MPKKIDRQFLITMIILVIIGFFIFTINNVRASIIDELKNRISDRNIKIQELEKEIEQYQKDLDIVGKEKQTLTNEVKILEISRQKISTNIKLTQNKIDSANLQIEELSFGIGEKKEKIDKNKKATAKTLRAINEAESNSLVEIILSNDNLSGFLDKIETLRQFQITMGDDIKRLAGLKKELEGKKNRTEEKQKELANFKNDLSDQKYALDINKKDKNALLDITKNKESNYQKLVEEKTEAREAFERELIDLESQLKIEIDPNKIPATGSGVLAWPLDSIKITQYFGDTEFAKLGAYKGKGHNGVDFRASSGAKVKAALTGIVEATGNTDEVKGCYSYGKYVLIRHNNGLSSLYAHLSLIKVSKGDVVITGDIIGLSGNTGYSTGPHLHFTVYASQGVRIVRYGDYTNGKTNCGDAYIPVAPFNAYLNPLNYL</sequence>
<dbReference type="InterPro" id="IPR016047">
    <property type="entry name" value="M23ase_b-sheet_dom"/>
</dbReference>
<name>A0A1F5EFZ7_9BACT</name>
<gene>
    <name evidence="5" type="ORF">A2Z61_01230</name>
</gene>
<evidence type="ECO:0000256" key="3">
    <source>
        <dbReference type="SAM" id="Phobius"/>
    </source>
</evidence>
<dbReference type="Pfam" id="PF01551">
    <property type="entry name" value="Peptidase_M23"/>
    <property type="match status" value="1"/>
</dbReference>
<dbReference type="STRING" id="1797580.A2Z61_01230"/>
<feature type="transmembrane region" description="Helical" evidence="3">
    <location>
        <begin position="9"/>
        <end position="26"/>
    </location>
</feature>
<keyword evidence="2" id="KW-0175">Coiled coil</keyword>
<dbReference type="GO" id="GO:0004222">
    <property type="term" value="F:metalloendopeptidase activity"/>
    <property type="evidence" value="ECO:0007669"/>
    <property type="project" value="TreeGrafter"/>
</dbReference>
<dbReference type="PANTHER" id="PTHR21666">
    <property type="entry name" value="PEPTIDASE-RELATED"/>
    <property type="match status" value="1"/>
</dbReference>
<dbReference type="CDD" id="cd12797">
    <property type="entry name" value="M23_peptidase"/>
    <property type="match status" value="1"/>
</dbReference>
<dbReference type="SUPFAM" id="SSF51261">
    <property type="entry name" value="Duplicated hybrid motif"/>
    <property type="match status" value="1"/>
</dbReference>
<reference evidence="5 6" key="1">
    <citation type="journal article" date="2016" name="Nat. Commun.">
        <title>Thousands of microbial genomes shed light on interconnected biogeochemical processes in an aquifer system.</title>
        <authorList>
            <person name="Anantharaman K."/>
            <person name="Brown C.T."/>
            <person name="Hug L.A."/>
            <person name="Sharon I."/>
            <person name="Castelle C.J."/>
            <person name="Probst A.J."/>
            <person name="Thomas B.C."/>
            <person name="Singh A."/>
            <person name="Wilkins M.J."/>
            <person name="Karaoz U."/>
            <person name="Brodie E.L."/>
            <person name="Williams K.H."/>
            <person name="Hubbard S.S."/>
            <person name="Banfield J.F."/>
        </authorList>
    </citation>
    <scope>NUCLEOTIDE SEQUENCE [LARGE SCALE GENOMIC DNA]</scope>
</reference>
<evidence type="ECO:0000256" key="2">
    <source>
        <dbReference type="SAM" id="Coils"/>
    </source>
</evidence>
<evidence type="ECO:0000256" key="1">
    <source>
        <dbReference type="ARBA" id="ARBA00022729"/>
    </source>
</evidence>
<proteinExistence type="predicted"/>
<evidence type="ECO:0000313" key="6">
    <source>
        <dbReference type="Proteomes" id="UP000186029"/>
    </source>
</evidence>
<dbReference type="InterPro" id="IPR050570">
    <property type="entry name" value="Cell_wall_metabolism_enzyme"/>
</dbReference>